<evidence type="ECO:0000313" key="1">
    <source>
        <dbReference type="EMBL" id="CAL1297386.1"/>
    </source>
</evidence>
<dbReference type="EMBL" id="CAXIEN010000423">
    <property type="protein sequence ID" value="CAL1297386.1"/>
    <property type="molecule type" value="Genomic_DNA"/>
</dbReference>
<sequence length="385" mass="44033">MAVCLMNQIDSNVQRFDKFSLKLLGIGRFDLTDEEILETLSKYVEPRVIEGLLFDSFHNFYVLFLNDLNATCSLVGKKIKTNSRCINIYPLLECYVIDNVYPCLRNDDLGDIFRTFGNVFSVSNHHVMPNSRRFSHVLSGKREITFLLPGEELEIYIPINVLHPPYSFTVKKFCCACLTEGHSLLYCPDIEDDKDQKVIKHNESDSDGELEALIKNEDIDFNVPKVEDSLHDTLPVDGTSKPDESEIAIVNPEKDVDIIQDEAVKDVPQEVCRFAPGVDVVSHHVAKRANVLLPPLAEEIINEVCGTCIIEANVFKQLILTDGRLKAEMIKFAFSYLEDVTHLLKLLKKVLKQCYSDKKYVSLRDQFTHKVKRIHSVLYRFSKKK</sequence>
<reference evidence="1 2" key="1">
    <citation type="submission" date="2024-04" db="EMBL/GenBank/DDBJ databases">
        <authorList>
            <person name="Rising A."/>
            <person name="Reimegard J."/>
            <person name="Sonavane S."/>
            <person name="Akerstrom W."/>
            <person name="Nylinder S."/>
            <person name="Hedman E."/>
            <person name="Kallberg Y."/>
        </authorList>
    </citation>
    <scope>NUCLEOTIDE SEQUENCE [LARGE SCALE GENOMIC DNA]</scope>
</reference>
<gene>
    <name evidence="1" type="ORF">LARSCL_LOCUS20284</name>
</gene>
<accession>A0AAV2BM98</accession>
<name>A0AAV2BM98_9ARAC</name>
<evidence type="ECO:0000313" key="2">
    <source>
        <dbReference type="Proteomes" id="UP001497382"/>
    </source>
</evidence>
<proteinExistence type="predicted"/>
<comment type="caution">
    <text evidence="1">The sequence shown here is derived from an EMBL/GenBank/DDBJ whole genome shotgun (WGS) entry which is preliminary data.</text>
</comment>
<protein>
    <submittedName>
        <fullName evidence="1">Uncharacterized protein</fullName>
    </submittedName>
</protein>
<keyword evidence="2" id="KW-1185">Reference proteome</keyword>
<dbReference type="AlphaFoldDB" id="A0AAV2BM98"/>
<organism evidence="1 2">
    <name type="scientific">Larinioides sclopetarius</name>
    <dbReference type="NCBI Taxonomy" id="280406"/>
    <lineage>
        <taxon>Eukaryota</taxon>
        <taxon>Metazoa</taxon>
        <taxon>Ecdysozoa</taxon>
        <taxon>Arthropoda</taxon>
        <taxon>Chelicerata</taxon>
        <taxon>Arachnida</taxon>
        <taxon>Araneae</taxon>
        <taxon>Araneomorphae</taxon>
        <taxon>Entelegynae</taxon>
        <taxon>Araneoidea</taxon>
        <taxon>Araneidae</taxon>
        <taxon>Larinioides</taxon>
    </lineage>
</organism>
<dbReference type="Proteomes" id="UP001497382">
    <property type="component" value="Unassembled WGS sequence"/>
</dbReference>